<dbReference type="Proteomes" id="UP000694892">
    <property type="component" value="Chromosome 2L"/>
</dbReference>
<dbReference type="EMBL" id="CM004468">
    <property type="protein sequence ID" value="OCT94165.1"/>
    <property type="molecule type" value="Genomic_DNA"/>
</dbReference>
<protein>
    <submittedName>
        <fullName evidence="1">Uncharacterized protein</fullName>
    </submittedName>
</protein>
<organism evidence="1 2">
    <name type="scientific">Xenopus laevis</name>
    <name type="common">African clawed frog</name>
    <dbReference type="NCBI Taxonomy" id="8355"/>
    <lineage>
        <taxon>Eukaryota</taxon>
        <taxon>Metazoa</taxon>
        <taxon>Chordata</taxon>
        <taxon>Craniata</taxon>
        <taxon>Vertebrata</taxon>
        <taxon>Euteleostomi</taxon>
        <taxon>Amphibia</taxon>
        <taxon>Batrachia</taxon>
        <taxon>Anura</taxon>
        <taxon>Pipoidea</taxon>
        <taxon>Pipidae</taxon>
        <taxon>Xenopodinae</taxon>
        <taxon>Xenopus</taxon>
        <taxon>Xenopus</taxon>
    </lineage>
</organism>
<evidence type="ECO:0000313" key="1">
    <source>
        <dbReference type="EMBL" id="OCT94165.1"/>
    </source>
</evidence>
<reference evidence="2" key="1">
    <citation type="journal article" date="2016" name="Nature">
        <title>Genome evolution in the allotetraploid frog Xenopus laevis.</title>
        <authorList>
            <person name="Session A.M."/>
            <person name="Uno Y."/>
            <person name="Kwon T."/>
            <person name="Chapman J.A."/>
            <person name="Toyoda A."/>
            <person name="Takahashi S."/>
            <person name="Fukui A."/>
            <person name="Hikosaka A."/>
            <person name="Suzuki A."/>
            <person name="Kondo M."/>
            <person name="van Heeringen S.J."/>
            <person name="Quigley I."/>
            <person name="Heinz S."/>
            <person name="Ogino H."/>
            <person name="Ochi H."/>
            <person name="Hellsten U."/>
            <person name="Lyons J.B."/>
            <person name="Simakov O."/>
            <person name="Putnam N."/>
            <person name="Stites J."/>
            <person name="Kuroki Y."/>
            <person name="Tanaka T."/>
            <person name="Michiue T."/>
            <person name="Watanabe M."/>
            <person name="Bogdanovic O."/>
            <person name="Lister R."/>
            <person name="Georgiou G."/>
            <person name="Paranjpe S.S."/>
            <person name="van Kruijsbergen I."/>
            <person name="Shu S."/>
            <person name="Carlson J."/>
            <person name="Kinoshita T."/>
            <person name="Ohta Y."/>
            <person name="Mawaribuchi S."/>
            <person name="Jenkins J."/>
            <person name="Grimwood J."/>
            <person name="Schmutz J."/>
            <person name="Mitros T."/>
            <person name="Mozaffari S.V."/>
            <person name="Suzuki Y."/>
            <person name="Haramoto Y."/>
            <person name="Yamamoto T.S."/>
            <person name="Takagi C."/>
            <person name="Heald R."/>
            <person name="Miller K."/>
            <person name="Haudenschild C."/>
            <person name="Kitzman J."/>
            <person name="Nakayama T."/>
            <person name="Izutsu Y."/>
            <person name="Robert J."/>
            <person name="Fortriede J."/>
            <person name="Burns K."/>
            <person name="Lotay V."/>
            <person name="Karimi K."/>
            <person name="Yasuoka Y."/>
            <person name="Dichmann D.S."/>
            <person name="Flajnik M.F."/>
            <person name="Houston D.W."/>
            <person name="Shendure J."/>
            <person name="DuPasquier L."/>
            <person name="Vize P.D."/>
            <person name="Zorn A.M."/>
            <person name="Ito M."/>
            <person name="Marcotte E.M."/>
            <person name="Wallingford J.B."/>
            <person name="Ito Y."/>
            <person name="Asashima M."/>
            <person name="Ueno N."/>
            <person name="Matsuda Y."/>
            <person name="Veenstra G.J."/>
            <person name="Fujiyama A."/>
            <person name="Harland R.M."/>
            <person name="Taira M."/>
            <person name="Rokhsar D.S."/>
        </authorList>
    </citation>
    <scope>NUCLEOTIDE SEQUENCE [LARGE SCALE GENOMIC DNA]</scope>
    <source>
        <strain evidence="2">J</strain>
    </source>
</reference>
<proteinExistence type="predicted"/>
<evidence type="ECO:0000313" key="2">
    <source>
        <dbReference type="Proteomes" id="UP000694892"/>
    </source>
</evidence>
<name>A0A974DML0_XENLA</name>
<dbReference type="AlphaFoldDB" id="A0A974DML0"/>
<sequence>MSAEPCLKVTELSLHMRLFTSTPQVQKLHFLLNTHTHTHTTRVLPPHMSPRVTDLPPSTDFTFPHTQTLHLPLLPPCGSVTDHLSLHTAAPPFNPTQACTPCTLLVLSSPCTLLFPPMNMTCCPPNTHRAKHSPPSIRHFSVHTCCHTKSHQKTSPLLTHWSSPPYRAVCMQMNHTDERAPSAKGSI</sequence>
<accession>A0A974DML0</accession>
<gene>
    <name evidence="1" type="ORF">XELAEV_18011831mg</name>
</gene>